<evidence type="ECO:0000256" key="4">
    <source>
        <dbReference type="HAMAP-Rule" id="MF_00087"/>
    </source>
</evidence>
<evidence type="ECO:0000259" key="6">
    <source>
        <dbReference type="Pfam" id="PF05201"/>
    </source>
</evidence>
<evidence type="ECO:0000313" key="7">
    <source>
        <dbReference type="EMBL" id="MCO5725422.1"/>
    </source>
</evidence>
<comment type="catalytic activity">
    <reaction evidence="4">
        <text>(S)-4-amino-5-oxopentanoate + tRNA(Glu) + NADP(+) = L-glutamyl-tRNA(Glu) + NADPH + H(+)</text>
        <dbReference type="Rhea" id="RHEA:12344"/>
        <dbReference type="Rhea" id="RHEA-COMP:9663"/>
        <dbReference type="Rhea" id="RHEA-COMP:9680"/>
        <dbReference type="ChEBI" id="CHEBI:15378"/>
        <dbReference type="ChEBI" id="CHEBI:57501"/>
        <dbReference type="ChEBI" id="CHEBI:57783"/>
        <dbReference type="ChEBI" id="CHEBI:58349"/>
        <dbReference type="ChEBI" id="CHEBI:78442"/>
        <dbReference type="ChEBI" id="CHEBI:78520"/>
        <dbReference type="EC" id="1.2.1.70"/>
    </reaction>
</comment>
<feature type="site" description="Important for activity" evidence="4">
    <location>
        <position position="105"/>
    </location>
</feature>
<evidence type="ECO:0000256" key="2">
    <source>
        <dbReference type="ARBA" id="ARBA00023002"/>
    </source>
</evidence>
<dbReference type="GO" id="GO:0008883">
    <property type="term" value="F:glutamyl-tRNA reductase activity"/>
    <property type="evidence" value="ECO:0007669"/>
    <property type="project" value="UniProtKB-EC"/>
</dbReference>
<dbReference type="InterPro" id="IPR036343">
    <property type="entry name" value="GluRdtase_N_sf"/>
</dbReference>
<evidence type="ECO:0000256" key="1">
    <source>
        <dbReference type="ARBA" id="ARBA00022857"/>
    </source>
</evidence>
<name>A0ABT1B0J5_9FLAO</name>
<dbReference type="SUPFAM" id="SSF69075">
    <property type="entry name" value="Glutamyl tRNA-reductase dimerization domain"/>
    <property type="match status" value="1"/>
</dbReference>
<dbReference type="EMBL" id="JAMXIB010000009">
    <property type="protein sequence ID" value="MCO5725422.1"/>
    <property type="molecule type" value="Genomic_DNA"/>
</dbReference>
<dbReference type="RefSeq" id="WP_252741796.1">
    <property type="nucleotide sequence ID" value="NZ_JAMXIB010000009.1"/>
</dbReference>
<dbReference type="Pfam" id="PF05201">
    <property type="entry name" value="GlutR_N"/>
    <property type="match status" value="1"/>
</dbReference>
<reference evidence="7 8" key="1">
    <citation type="submission" date="2022-06" db="EMBL/GenBank/DDBJ databases">
        <authorList>
            <person name="Xuan X."/>
        </authorList>
    </citation>
    <scope>NUCLEOTIDE SEQUENCE [LARGE SCALE GENOMIC DNA]</scope>
    <source>
        <strain evidence="7 8">2V75</strain>
    </source>
</reference>
<proteinExistence type="inferred from homology"/>
<comment type="function">
    <text evidence="4">Catalyzes the NADPH-dependent reduction of glutamyl-tRNA(Glu) to glutamate 1-semialdehyde (GSA).</text>
</comment>
<dbReference type="Gene3D" id="3.40.50.720">
    <property type="entry name" value="NAD(P)-binding Rossmann-like Domain"/>
    <property type="match status" value="1"/>
</dbReference>
<evidence type="ECO:0000313" key="8">
    <source>
        <dbReference type="Proteomes" id="UP001206312"/>
    </source>
</evidence>
<feature type="binding site" evidence="4">
    <location>
        <begin position="55"/>
        <end position="58"/>
    </location>
    <ligand>
        <name>substrate</name>
    </ligand>
</feature>
<dbReference type="PANTHER" id="PTHR43013:SF1">
    <property type="entry name" value="GLUTAMYL-TRNA REDUCTASE"/>
    <property type="match status" value="1"/>
</dbReference>
<comment type="similarity">
    <text evidence="4">Belongs to the glutamyl-tRNA reductase family.</text>
</comment>
<protein>
    <recommendedName>
        <fullName evidence="4">Glutamyl-tRNA reductase</fullName>
        <shortName evidence="4">GluTR</shortName>
        <ecNumber evidence="4">1.2.1.70</ecNumber>
    </recommendedName>
</protein>
<evidence type="ECO:0000256" key="3">
    <source>
        <dbReference type="ARBA" id="ARBA00023244"/>
    </source>
</evidence>
<keyword evidence="2 4" id="KW-0560">Oxidoreductase</keyword>
<comment type="domain">
    <text evidence="4">Possesses an unusual extended V-shaped dimeric structure with each monomer consisting of three distinct domains arranged along a curved 'spinal' alpha-helix. The N-terminal catalytic domain specifically recognizes the glutamate moiety of the substrate. The second domain is the NADPH-binding domain, and the third C-terminal domain is responsible for dimerization.</text>
</comment>
<comment type="pathway">
    <text evidence="4">Porphyrin-containing compound metabolism; protoporphyrin-IX biosynthesis; 5-aminolevulinate from L-glutamyl-tRNA(Glu): step 1/2.</text>
</comment>
<evidence type="ECO:0000259" key="5">
    <source>
        <dbReference type="Pfam" id="PF01488"/>
    </source>
</evidence>
<accession>A0ABT1B0J5</accession>
<dbReference type="Proteomes" id="UP001206312">
    <property type="component" value="Unassembled WGS sequence"/>
</dbReference>
<feature type="binding site" evidence="4">
    <location>
        <begin position="196"/>
        <end position="201"/>
    </location>
    <ligand>
        <name>NADP(+)</name>
        <dbReference type="ChEBI" id="CHEBI:58349"/>
    </ligand>
</feature>
<organism evidence="7 8">
    <name type="scientific">Robiginitalea marina</name>
    <dbReference type="NCBI Taxonomy" id="2954105"/>
    <lineage>
        <taxon>Bacteria</taxon>
        <taxon>Pseudomonadati</taxon>
        <taxon>Bacteroidota</taxon>
        <taxon>Flavobacteriia</taxon>
        <taxon>Flavobacteriales</taxon>
        <taxon>Flavobacteriaceae</taxon>
        <taxon>Robiginitalea</taxon>
    </lineage>
</organism>
<dbReference type="InterPro" id="IPR036291">
    <property type="entry name" value="NAD(P)-bd_dom_sf"/>
</dbReference>
<comment type="caution">
    <text evidence="7">The sequence shown here is derived from an EMBL/GenBank/DDBJ whole genome shotgun (WGS) entry which is preliminary data.</text>
</comment>
<sequence length="410" mass="46074">MLNRDSHFKFISISHQTAPLGRRERFYIADPEKGAIADALCKAFPGITSLLLLVTCNRTEVYFETDDTPAAAVRDFFLEQRLGQVRPEDRADFTLSDKTGETVRHLLRVSAGLESSVLGDAEIIHQVKKAYHFSLERNLQGSVLERCLQTVFRFHKRVSNETAFRDGTTSTAYKALKLIGDTFGTEGADKKILFVGAGDIVGQLFKYNTKFGYRNLWITNRTQARAERLAQVHRAAAWPWERLLENDLAGFDVIISAVSNASALIHKGVGRDKQVLLVDLAVPGNIAPALGKAQNVLLADLDHIASHIQQNKEARMAATQKVEQIIEQEWEAFMEWHAKQPYRDLLAGRKEEVVSLLSEIAQQEGAAWSEEELDGLANRMVRKLLKHPASLYEEAQLQEVVWRNLSLQAV</sequence>
<keyword evidence="8" id="KW-1185">Reference proteome</keyword>
<feature type="active site" description="Nucleophile" evidence="4">
    <location>
        <position position="56"/>
    </location>
</feature>
<dbReference type="HAMAP" id="MF_00087">
    <property type="entry name" value="Glu_tRNA_reductase"/>
    <property type="match status" value="1"/>
</dbReference>
<comment type="miscellaneous">
    <text evidence="4">During catalysis, the active site Cys acts as a nucleophile attacking the alpha-carbonyl group of tRNA-bound glutamate with the formation of a thioester intermediate between enzyme and glutamate, and the concomitant release of tRNA(Glu). The thioester intermediate is finally reduced by direct hydride transfer from NADPH, to form the product GSA.</text>
</comment>
<dbReference type="PANTHER" id="PTHR43013">
    <property type="entry name" value="GLUTAMYL-TRNA REDUCTASE"/>
    <property type="match status" value="1"/>
</dbReference>
<dbReference type="Pfam" id="PF01488">
    <property type="entry name" value="Shikimate_DH"/>
    <property type="match status" value="1"/>
</dbReference>
<feature type="binding site" evidence="4">
    <location>
        <position position="126"/>
    </location>
    <ligand>
        <name>substrate</name>
    </ligand>
</feature>
<dbReference type="SUPFAM" id="SSF51735">
    <property type="entry name" value="NAD(P)-binding Rossmann-fold domains"/>
    <property type="match status" value="1"/>
</dbReference>
<keyword evidence="3 4" id="KW-0627">Porphyrin biosynthesis</keyword>
<gene>
    <name evidence="4 7" type="primary">hemA</name>
    <name evidence="7" type="ORF">NG653_11185</name>
</gene>
<keyword evidence="1 4" id="KW-0521">NADP</keyword>
<dbReference type="PIRSF" id="PIRSF000445">
    <property type="entry name" value="4pyrrol_synth_GluRdtase"/>
    <property type="match status" value="1"/>
</dbReference>
<dbReference type="InterPro" id="IPR006151">
    <property type="entry name" value="Shikm_DH/Glu-tRNA_Rdtase"/>
</dbReference>
<dbReference type="InterPro" id="IPR036453">
    <property type="entry name" value="GluRdtase_dimer_dom_sf"/>
</dbReference>
<feature type="binding site" evidence="4">
    <location>
        <begin position="120"/>
        <end position="122"/>
    </location>
    <ligand>
        <name>substrate</name>
    </ligand>
</feature>
<feature type="domain" description="Quinate/shikimate 5-dehydrogenase/glutamyl-tRNA reductase" evidence="5">
    <location>
        <begin position="187"/>
        <end position="304"/>
    </location>
</feature>
<feature type="domain" description="Glutamyl-tRNA reductase N-terminal" evidence="6">
    <location>
        <begin position="11"/>
        <end position="162"/>
    </location>
</feature>
<dbReference type="Gene3D" id="3.30.460.30">
    <property type="entry name" value="Glutamyl-tRNA reductase, N-terminal domain"/>
    <property type="match status" value="1"/>
</dbReference>
<dbReference type="InterPro" id="IPR015895">
    <property type="entry name" value="4pyrrol_synth_GluRdtase_N"/>
</dbReference>
<dbReference type="SUPFAM" id="SSF69742">
    <property type="entry name" value="Glutamyl tRNA-reductase catalytic, N-terminal domain"/>
    <property type="match status" value="1"/>
</dbReference>
<comment type="subunit">
    <text evidence="4">Homodimer.</text>
</comment>
<feature type="binding site" evidence="4">
    <location>
        <position position="115"/>
    </location>
    <ligand>
        <name>substrate</name>
    </ligand>
</feature>
<dbReference type="NCBIfam" id="TIGR01035">
    <property type="entry name" value="hemA"/>
    <property type="match status" value="1"/>
</dbReference>
<dbReference type="InterPro" id="IPR000343">
    <property type="entry name" value="4pyrrol_synth_GluRdtase"/>
</dbReference>
<dbReference type="EC" id="1.2.1.70" evidence="4"/>